<accession>A0A1Q9D341</accession>
<keyword evidence="3" id="KW-1185">Reference proteome</keyword>
<evidence type="ECO:0000313" key="2">
    <source>
        <dbReference type="EMBL" id="OLP89590.1"/>
    </source>
</evidence>
<dbReference type="OrthoDB" id="441109at2759"/>
<feature type="compositionally biased region" description="Low complexity" evidence="1">
    <location>
        <begin position="771"/>
        <end position="782"/>
    </location>
</feature>
<dbReference type="AlphaFoldDB" id="A0A1Q9D341"/>
<protein>
    <submittedName>
        <fullName evidence="2">Uncharacterized protein</fullName>
    </submittedName>
</protein>
<name>A0A1Q9D341_SYMMI</name>
<reference evidence="2 3" key="1">
    <citation type="submission" date="2016-02" db="EMBL/GenBank/DDBJ databases">
        <title>Genome analysis of coral dinoflagellate symbionts highlights evolutionary adaptations to a symbiotic lifestyle.</title>
        <authorList>
            <person name="Aranda M."/>
            <person name="Li Y."/>
            <person name="Liew Y.J."/>
            <person name="Baumgarten S."/>
            <person name="Simakov O."/>
            <person name="Wilson M."/>
            <person name="Piel J."/>
            <person name="Ashoor H."/>
            <person name="Bougouffa S."/>
            <person name="Bajic V.B."/>
            <person name="Ryu T."/>
            <person name="Ravasi T."/>
            <person name="Bayer T."/>
            <person name="Micklem G."/>
            <person name="Kim H."/>
            <person name="Bhak J."/>
            <person name="Lajeunesse T.C."/>
            <person name="Voolstra C.R."/>
        </authorList>
    </citation>
    <scope>NUCLEOTIDE SEQUENCE [LARGE SCALE GENOMIC DNA]</scope>
    <source>
        <strain evidence="2 3">CCMP2467</strain>
    </source>
</reference>
<feature type="region of interest" description="Disordered" evidence="1">
    <location>
        <begin position="733"/>
        <end position="822"/>
    </location>
</feature>
<dbReference type="SUPFAM" id="SSF53335">
    <property type="entry name" value="S-adenosyl-L-methionine-dependent methyltransferases"/>
    <property type="match status" value="1"/>
</dbReference>
<proteinExistence type="predicted"/>
<dbReference type="Proteomes" id="UP000186817">
    <property type="component" value="Unassembled WGS sequence"/>
</dbReference>
<gene>
    <name evidence="2" type="ORF">AK812_SmicGene28933</name>
</gene>
<dbReference type="Gene3D" id="3.40.50.150">
    <property type="entry name" value="Vaccinia Virus protein VP39"/>
    <property type="match status" value="1"/>
</dbReference>
<dbReference type="InterPro" id="IPR029063">
    <property type="entry name" value="SAM-dependent_MTases_sf"/>
</dbReference>
<dbReference type="EMBL" id="LSRX01000752">
    <property type="protein sequence ID" value="OLP89590.1"/>
    <property type="molecule type" value="Genomic_DNA"/>
</dbReference>
<feature type="region of interest" description="Disordered" evidence="1">
    <location>
        <begin position="1"/>
        <end position="22"/>
    </location>
</feature>
<comment type="caution">
    <text evidence="2">The sequence shown here is derived from an EMBL/GenBank/DDBJ whole genome shotgun (WGS) entry which is preliminary data.</text>
</comment>
<organism evidence="2 3">
    <name type="scientific">Symbiodinium microadriaticum</name>
    <name type="common">Dinoflagellate</name>
    <name type="synonym">Zooxanthella microadriatica</name>
    <dbReference type="NCBI Taxonomy" id="2951"/>
    <lineage>
        <taxon>Eukaryota</taxon>
        <taxon>Sar</taxon>
        <taxon>Alveolata</taxon>
        <taxon>Dinophyceae</taxon>
        <taxon>Suessiales</taxon>
        <taxon>Symbiodiniaceae</taxon>
        <taxon>Symbiodinium</taxon>
    </lineage>
</organism>
<evidence type="ECO:0000313" key="3">
    <source>
        <dbReference type="Proteomes" id="UP000186817"/>
    </source>
</evidence>
<sequence length="884" mass="98714">MQVSPCRAPAQSVKKEGSPTIEAGTGHAFKEVAQTEGADELNVAVRVKEMETSHHGTVEVVHLQLQNVMSEGLEARQPRTTGETLRFDSTGFSGKVQTGQVYMLVGARIKKDLGRRQCIVFPDFQECRASILLPSRTDAVTTMVELFSGGMSSWAVASKFLPMEVAMRIDNDGLSVSNLILNDPEAILFSGIGDQATFNVFWGDPMDLRWLAGVHEKNIEIICASPPVYPFLADGDGLAGGKKALSWWQMFLLLRLTQRRVFILETLPRAAHHEDMKLIMDILRWCGYRCVWKGFIGASQHAAVERNRYCLIFWNTADHPAAGAFFKMVKVPSQNPMACHGSMWSNMPDEVEENLTIQGANFTKITSRDLLPQWQRRLPGSALDIRLVDQSVPLPMVPSNYGSALDLPWYILQKKGLYLPVMPVGRYGARLISKWETLRCFGFPHRTILPGFEEDAYLVLADSLTPSQALYILVSVLGHRSEDPMGKDEMARFFLEGIQEIRDGWPSFDDVEPFDFEGWSILVPKGDQAERSIHGKLRNRLIAKKVQLDSLLFRRSQGQTLTLPEQTRVIYEDLKSEDEDEEGELYKLYHVTGGSSWITLRNTERSMEVHRQVAEFLAMPPEDMALAKMSQPTQDTENWILAGEIPVRYDVVLVLVDTALPEAHWLPTQLHWQNLRLTWSPHHSGEPDVITLNGKIISTWPAVLTSGDFLVLRWDGHSEAENAKDLDIFKKFDEAPARPDTPPQGEDGESSPGGLDDDDDEDQNGGDHHPTTPATADTLPATIPFDTSLDDTPAPMGTREEGSSAPDRGTPDGPCEERGYDKEMQAALHEDIPPTICYGPTRPTTIRHAIYVEFQGQLLPCNNGDPRTLEQVVQDEWGPPPGSV</sequence>
<feature type="compositionally biased region" description="Acidic residues" evidence="1">
    <location>
        <begin position="755"/>
        <end position="764"/>
    </location>
</feature>
<evidence type="ECO:0000256" key="1">
    <source>
        <dbReference type="SAM" id="MobiDB-lite"/>
    </source>
</evidence>